<evidence type="ECO:0000313" key="3">
    <source>
        <dbReference type="Proteomes" id="UP000299102"/>
    </source>
</evidence>
<proteinExistence type="predicted"/>
<gene>
    <name evidence="2" type="ORF">EVAR_24820_1</name>
</gene>
<accession>A0A4C1W475</accession>
<organism evidence="2 3">
    <name type="scientific">Eumeta variegata</name>
    <name type="common">Bagworm moth</name>
    <name type="synonym">Eumeta japonica</name>
    <dbReference type="NCBI Taxonomy" id="151549"/>
    <lineage>
        <taxon>Eukaryota</taxon>
        <taxon>Metazoa</taxon>
        <taxon>Ecdysozoa</taxon>
        <taxon>Arthropoda</taxon>
        <taxon>Hexapoda</taxon>
        <taxon>Insecta</taxon>
        <taxon>Pterygota</taxon>
        <taxon>Neoptera</taxon>
        <taxon>Endopterygota</taxon>
        <taxon>Lepidoptera</taxon>
        <taxon>Glossata</taxon>
        <taxon>Ditrysia</taxon>
        <taxon>Tineoidea</taxon>
        <taxon>Psychidae</taxon>
        <taxon>Oiketicinae</taxon>
        <taxon>Eumeta</taxon>
    </lineage>
</organism>
<dbReference type="InterPro" id="IPR004119">
    <property type="entry name" value="EcKL"/>
</dbReference>
<dbReference type="OrthoDB" id="191037at2759"/>
<dbReference type="EMBL" id="BGZK01000460">
    <property type="protein sequence ID" value="GBP44905.1"/>
    <property type="molecule type" value="Genomic_DNA"/>
</dbReference>
<dbReference type="AlphaFoldDB" id="A0A4C1W475"/>
<dbReference type="Proteomes" id="UP000299102">
    <property type="component" value="Unassembled WGS sequence"/>
</dbReference>
<comment type="caution">
    <text evidence="2">The sequence shown here is derived from an EMBL/GenBank/DDBJ whole genome shotgun (WGS) entry which is preliminary data.</text>
</comment>
<sequence length="151" mass="15998">MQAGGPDSAAVSEAPSSGSDDSDCEAMPEPDADEALTEEWARELLMADGIVAPNEVRVESRAGVAGALSRVLAVTVRFEAGGERHALPLVVKLPPRDPFGRLFVAEAQFDTREILFYTEMVPALNRLAEEALGPGCGLPVPRCVKARLPGE</sequence>
<evidence type="ECO:0000256" key="1">
    <source>
        <dbReference type="SAM" id="MobiDB-lite"/>
    </source>
</evidence>
<dbReference type="Pfam" id="PF02958">
    <property type="entry name" value="EcKL"/>
    <property type="match status" value="1"/>
</dbReference>
<reference evidence="2 3" key="1">
    <citation type="journal article" date="2019" name="Commun. Biol.">
        <title>The bagworm genome reveals a unique fibroin gene that provides high tensile strength.</title>
        <authorList>
            <person name="Kono N."/>
            <person name="Nakamura H."/>
            <person name="Ohtoshi R."/>
            <person name="Tomita M."/>
            <person name="Numata K."/>
            <person name="Arakawa K."/>
        </authorList>
    </citation>
    <scope>NUCLEOTIDE SEQUENCE [LARGE SCALE GENOMIC DNA]</scope>
</reference>
<name>A0A4C1W475_EUMVA</name>
<feature type="compositionally biased region" description="Acidic residues" evidence="1">
    <location>
        <begin position="20"/>
        <end position="33"/>
    </location>
</feature>
<keyword evidence="3" id="KW-1185">Reference proteome</keyword>
<protein>
    <submittedName>
        <fullName evidence="2">Uncharacterized protein</fullName>
    </submittedName>
</protein>
<feature type="region of interest" description="Disordered" evidence="1">
    <location>
        <begin position="1"/>
        <end position="33"/>
    </location>
</feature>
<evidence type="ECO:0000313" key="2">
    <source>
        <dbReference type="EMBL" id="GBP44905.1"/>
    </source>
</evidence>